<dbReference type="FunFam" id="2.20.100.10:FF:000002">
    <property type="entry name" value="Unc-5 netrin receptor C"/>
    <property type="match status" value="1"/>
</dbReference>
<dbReference type="PhylomeDB" id="A7SJI2"/>
<feature type="compositionally biased region" description="Polar residues" evidence="6">
    <location>
        <begin position="17"/>
        <end position="27"/>
    </location>
</feature>
<dbReference type="InterPro" id="IPR052065">
    <property type="entry name" value="Compl_asym_regulator"/>
</dbReference>
<keyword evidence="5" id="KW-1015">Disulfide bond</keyword>
<dbReference type="PROSITE" id="PS50092">
    <property type="entry name" value="TSP1"/>
    <property type="match status" value="1"/>
</dbReference>
<dbReference type="InterPro" id="IPR036383">
    <property type="entry name" value="TSP1_rpt_sf"/>
</dbReference>
<keyword evidence="2" id="KW-0964">Secreted</keyword>
<evidence type="ECO:0000256" key="3">
    <source>
        <dbReference type="ARBA" id="ARBA00022729"/>
    </source>
</evidence>
<dbReference type="PRINTS" id="PR01705">
    <property type="entry name" value="TSP1REPEAT"/>
</dbReference>
<dbReference type="AlphaFoldDB" id="A7SJI2"/>
<dbReference type="SUPFAM" id="SSF82895">
    <property type="entry name" value="TSP-1 type 1 repeat"/>
    <property type="match status" value="1"/>
</dbReference>
<feature type="non-terminal residue" evidence="7">
    <location>
        <position position="57"/>
    </location>
</feature>
<evidence type="ECO:0000256" key="6">
    <source>
        <dbReference type="SAM" id="MobiDB-lite"/>
    </source>
</evidence>
<gene>
    <name evidence="7" type="ORF">NEMVEDRAFT_v1g19215</name>
</gene>
<comment type="subcellular location">
    <subcellularLocation>
        <location evidence="1">Secreted</location>
    </subcellularLocation>
</comment>
<dbReference type="EMBL" id="DS469678">
    <property type="protein sequence ID" value="EDO36105.1"/>
    <property type="molecule type" value="Genomic_DNA"/>
</dbReference>
<accession>A7SJI2</accession>
<dbReference type="SMART" id="SM00209">
    <property type="entry name" value="TSP1"/>
    <property type="match status" value="1"/>
</dbReference>
<name>A7SJI2_NEMVE</name>
<dbReference type="STRING" id="45351.A7SJI2"/>
<sequence>PVDGHWGRWSAWGTCSKSCDKGSQTRTRQCDDPTPKNGGSSCSGESSQTKNCYNRGC</sequence>
<keyword evidence="4" id="KW-0677">Repeat</keyword>
<organism evidence="7 8">
    <name type="scientific">Nematostella vectensis</name>
    <name type="common">Starlet sea anemone</name>
    <dbReference type="NCBI Taxonomy" id="45351"/>
    <lineage>
        <taxon>Eukaryota</taxon>
        <taxon>Metazoa</taxon>
        <taxon>Cnidaria</taxon>
        <taxon>Anthozoa</taxon>
        <taxon>Hexacorallia</taxon>
        <taxon>Actiniaria</taxon>
        <taxon>Edwardsiidae</taxon>
        <taxon>Nematostella</taxon>
    </lineage>
</organism>
<dbReference type="PANTHER" id="PTHR22906:SF43">
    <property type="entry name" value="PROPERDIN"/>
    <property type="match status" value="1"/>
</dbReference>
<keyword evidence="8" id="KW-1185">Reference proteome</keyword>
<dbReference type="OMA" id="GNGMETQ"/>
<feature type="region of interest" description="Disordered" evidence="6">
    <location>
        <begin position="17"/>
        <end position="57"/>
    </location>
</feature>
<evidence type="ECO:0000256" key="1">
    <source>
        <dbReference type="ARBA" id="ARBA00004613"/>
    </source>
</evidence>
<evidence type="ECO:0000256" key="4">
    <source>
        <dbReference type="ARBA" id="ARBA00022737"/>
    </source>
</evidence>
<dbReference type="Proteomes" id="UP000001593">
    <property type="component" value="Unassembled WGS sequence"/>
</dbReference>
<dbReference type="Gene3D" id="2.20.100.10">
    <property type="entry name" value="Thrombospondin type-1 (TSP1) repeat"/>
    <property type="match status" value="1"/>
</dbReference>
<feature type="non-terminal residue" evidence="7">
    <location>
        <position position="1"/>
    </location>
</feature>
<dbReference type="Pfam" id="PF00090">
    <property type="entry name" value="TSP_1"/>
    <property type="match status" value="1"/>
</dbReference>
<proteinExistence type="predicted"/>
<dbReference type="HOGENOM" id="CLU_047129_3_0_1"/>
<evidence type="ECO:0000313" key="8">
    <source>
        <dbReference type="Proteomes" id="UP000001593"/>
    </source>
</evidence>
<dbReference type="InParanoid" id="A7SJI2"/>
<evidence type="ECO:0000313" key="7">
    <source>
        <dbReference type="EMBL" id="EDO36105.1"/>
    </source>
</evidence>
<evidence type="ECO:0000256" key="5">
    <source>
        <dbReference type="ARBA" id="ARBA00023157"/>
    </source>
</evidence>
<evidence type="ECO:0000256" key="2">
    <source>
        <dbReference type="ARBA" id="ARBA00022525"/>
    </source>
</evidence>
<dbReference type="PANTHER" id="PTHR22906">
    <property type="entry name" value="PROPERDIN"/>
    <property type="match status" value="1"/>
</dbReference>
<feature type="compositionally biased region" description="Polar residues" evidence="6">
    <location>
        <begin position="37"/>
        <end position="57"/>
    </location>
</feature>
<protein>
    <submittedName>
        <fullName evidence="7">Uncharacterized protein</fullName>
    </submittedName>
</protein>
<keyword evidence="3" id="KW-0732">Signal</keyword>
<dbReference type="InterPro" id="IPR000884">
    <property type="entry name" value="TSP1_rpt"/>
</dbReference>
<dbReference type="eggNOG" id="KOG4475">
    <property type="taxonomic scope" value="Eukaryota"/>
</dbReference>
<reference evidence="7 8" key="1">
    <citation type="journal article" date="2007" name="Science">
        <title>Sea anemone genome reveals ancestral eumetazoan gene repertoire and genomic organization.</title>
        <authorList>
            <person name="Putnam N.H."/>
            <person name="Srivastava M."/>
            <person name="Hellsten U."/>
            <person name="Dirks B."/>
            <person name="Chapman J."/>
            <person name="Salamov A."/>
            <person name="Terry A."/>
            <person name="Shapiro H."/>
            <person name="Lindquist E."/>
            <person name="Kapitonov V.V."/>
            <person name="Jurka J."/>
            <person name="Genikhovich G."/>
            <person name="Grigoriev I.V."/>
            <person name="Lucas S.M."/>
            <person name="Steele R.E."/>
            <person name="Finnerty J.R."/>
            <person name="Technau U."/>
            <person name="Martindale M.Q."/>
            <person name="Rokhsar D.S."/>
        </authorList>
    </citation>
    <scope>NUCLEOTIDE SEQUENCE [LARGE SCALE GENOMIC DNA]</scope>
    <source>
        <strain evidence="8">CH2 X CH6</strain>
    </source>
</reference>